<protein>
    <submittedName>
        <fullName evidence="2">Uncharacterized protein</fullName>
    </submittedName>
</protein>
<sequence>MRPTWDPYISLPRHLSLPSSSSHSLTLLFSSHVLWASRGGGRQGEAAGEEHVGRAKEELGEGWLSPRPTRGAAVAASDGGRWAAGVELGGGGGWRERAAAMACRRGGPPPTDEAESWLLRVATSRAVAQG</sequence>
<accession>A0A0E0PMR4</accession>
<dbReference type="EnsemblPlants" id="ORUFI05G18360.1">
    <property type="protein sequence ID" value="ORUFI05G18360.1"/>
    <property type="gene ID" value="ORUFI05G18360"/>
</dbReference>
<organism evidence="2 3">
    <name type="scientific">Oryza rufipogon</name>
    <name type="common">Brownbeard rice</name>
    <name type="synonym">Asian wild rice</name>
    <dbReference type="NCBI Taxonomy" id="4529"/>
    <lineage>
        <taxon>Eukaryota</taxon>
        <taxon>Viridiplantae</taxon>
        <taxon>Streptophyta</taxon>
        <taxon>Embryophyta</taxon>
        <taxon>Tracheophyta</taxon>
        <taxon>Spermatophyta</taxon>
        <taxon>Magnoliopsida</taxon>
        <taxon>Liliopsida</taxon>
        <taxon>Poales</taxon>
        <taxon>Poaceae</taxon>
        <taxon>BOP clade</taxon>
        <taxon>Oryzoideae</taxon>
        <taxon>Oryzeae</taxon>
        <taxon>Oryzinae</taxon>
        <taxon>Oryza</taxon>
    </lineage>
</organism>
<name>A0A0E0PMR4_ORYRU</name>
<dbReference type="AlphaFoldDB" id="A0A0E0PMR4"/>
<keyword evidence="3" id="KW-1185">Reference proteome</keyword>
<reference evidence="2" key="2">
    <citation type="submission" date="2015-06" db="UniProtKB">
        <authorList>
            <consortium name="EnsemblPlants"/>
        </authorList>
    </citation>
    <scope>IDENTIFICATION</scope>
</reference>
<reference evidence="3" key="1">
    <citation type="submission" date="2013-06" db="EMBL/GenBank/DDBJ databases">
        <authorList>
            <person name="Zhao Q."/>
        </authorList>
    </citation>
    <scope>NUCLEOTIDE SEQUENCE</scope>
    <source>
        <strain evidence="3">cv. W1943</strain>
    </source>
</reference>
<dbReference type="Gramene" id="ORUFI05G18360.1">
    <property type="protein sequence ID" value="ORUFI05G18360.1"/>
    <property type="gene ID" value="ORUFI05G18360"/>
</dbReference>
<feature type="region of interest" description="Disordered" evidence="1">
    <location>
        <begin position="40"/>
        <end position="78"/>
    </location>
</feature>
<dbReference type="Proteomes" id="UP000008022">
    <property type="component" value="Unassembled WGS sequence"/>
</dbReference>
<dbReference type="HOGENOM" id="CLU_1941542_0_0_1"/>
<feature type="compositionally biased region" description="Basic and acidic residues" evidence="1">
    <location>
        <begin position="48"/>
        <end position="59"/>
    </location>
</feature>
<evidence type="ECO:0000313" key="3">
    <source>
        <dbReference type="Proteomes" id="UP000008022"/>
    </source>
</evidence>
<proteinExistence type="predicted"/>
<evidence type="ECO:0000256" key="1">
    <source>
        <dbReference type="SAM" id="MobiDB-lite"/>
    </source>
</evidence>
<evidence type="ECO:0000313" key="2">
    <source>
        <dbReference type="EnsemblPlants" id="ORUFI05G18360.1"/>
    </source>
</evidence>